<evidence type="ECO:0000313" key="1">
    <source>
        <dbReference type="EMBL" id="GAA2143287.1"/>
    </source>
</evidence>
<proteinExistence type="predicted"/>
<keyword evidence="2" id="KW-1185">Reference proteome</keyword>
<dbReference type="Proteomes" id="UP001422759">
    <property type="component" value="Unassembled WGS sequence"/>
</dbReference>
<protein>
    <submittedName>
        <fullName evidence="1">Uncharacterized protein</fullName>
    </submittedName>
</protein>
<accession>A0ABP5LBK1</accession>
<name>A0ABP5LBK1_9ACTN</name>
<sequence length="59" mass="6214">MLAARQVKERQLILSAARAPCGPTAPRAAPAGPQWVRLSRDFGADARTTAPATAASREK</sequence>
<organism evidence="1 2">
    <name type="scientific">Kitasatospora kazusensis</name>
    <dbReference type="NCBI Taxonomy" id="407974"/>
    <lineage>
        <taxon>Bacteria</taxon>
        <taxon>Bacillati</taxon>
        <taxon>Actinomycetota</taxon>
        <taxon>Actinomycetes</taxon>
        <taxon>Kitasatosporales</taxon>
        <taxon>Streptomycetaceae</taxon>
        <taxon>Kitasatospora</taxon>
    </lineage>
</organism>
<reference evidence="2" key="1">
    <citation type="journal article" date="2019" name="Int. J. Syst. Evol. Microbiol.">
        <title>The Global Catalogue of Microorganisms (GCM) 10K type strain sequencing project: providing services to taxonomists for standard genome sequencing and annotation.</title>
        <authorList>
            <consortium name="The Broad Institute Genomics Platform"/>
            <consortium name="The Broad Institute Genome Sequencing Center for Infectious Disease"/>
            <person name="Wu L."/>
            <person name="Ma J."/>
        </authorList>
    </citation>
    <scope>NUCLEOTIDE SEQUENCE [LARGE SCALE GENOMIC DNA]</scope>
    <source>
        <strain evidence="2">JCM 14560</strain>
    </source>
</reference>
<gene>
    <name evidence="1" type="ORF">GCM10009760_29440</name>
</gene>
<comment type="caution">
    <text evidence="1">The sequence shown here is derived from an EMBL/GenBank/DDBJ whole genome shotgun (WGS) entry which is preliminary data.</text>
</comment>
<dbReference type="EMBL" id="BAAANT010000014">
    <property type="protein sequence ID" value="GAA2143287.1"/>
    <property type="molecule type" value="Genomic_DNA"/>
</dbReference>
<evidence type="ECO:0000313" key="2">
    <source>
        <dbReference type="Proteomes" id="UP001422759"/>
    </source>
</evidence>